<feature type="compositionally biased region" description="Basic and acidic residues" evidence="12">
    <location>
        <begin position="99"/>
        <end position="114"/>
    </location>
</feature>
<evidence type="ECO:0000256" key="8">
    <source>
        <dbReference type="ARBA" id="ARBA00023186"/>
    </source>
</evidence>
<sequence>MKTSSYIKMAVAGTVLIVGGPALTRSIMPDPDKLFERYNPELQKRVIENRPKVEKEYQEFLDDLKEVSRSDKTLWEAAKDISERRERERRAAKANSGMGKREIEEAIKRERRGE</sequence>
<keyword evidence="5" id="KW-1133">Transmembrane helix</keyword>
<dbReference type="PANTHER" id="PTHR28202:SF1">
    <property type="entry name" value="ASSEMBLY FACTOR CBP4"/>
    <property type="match status" value="1"/>
</dbReference>
<evidence type="ECO:0000256" key="10">
    <source>
        <dbReference type="ARBA" id="ARBA00031521"/>
    </source>
</evidence>
<keyword evidence="6 11" id="KW-0496">Mitochondrion</keyword>
<dbReference type="GO" id="GO:0005743">
    <property type="term" value="C:mitochondrial inner membrane"/>
    <property type="evidence" value="ECO:0007669"/>
    <property type="project" value="UniProtKB-SubCell"/>
</dbReference>
<evidence type="ECO:0000256" key="5">
    <source>
        <dbReference type="ARBA" id="ARBA00022989"/>
    </source>
</evidence>
<evidence type="ECO:0000256" key="1">
    <source>
        <dbReference type="ARBA" id="ARBA00004434"/>
    </source>
</evidence>
<comment type="subcellular location">
    <subcellularLocation>
        <location evidence="1 11">Mitochondrion inner membrane</location>
        <topology evidence="1 11">Single-pass membrane protein</topology>
    </subcellularLocation>
</comment>
<evidence type="ECO:0000313" key="13">
    <source>
        <dbReference type="EMBL" id="RPA81471.1"/>
    </source>
</evidence>
<keyword evidence="3" id="KW-0812">Transmembrane</keyword>
<name>A0A3N4IB97_ASCIM</name>
<gene>
    <name evidence="13" type="ORF">BJ508DRAFT_361846</name>
</gene>
<reference evidence="13 14" key="1">
    <citation type="journal article" date="2018" name="Nat. Ecol. Evol.">
        <title>Pezizomycetes genomes reveal the molecular basis of ectomycorrhizal truffle lifestyle.</title>
        <authorList>
            <person name="Murat C."/>
            <person name="Payen T."/>
            <person name="Noel B."/>
            <person name="Kuo A."/>
            <person name="Morin E."/>
            <person name="Chen J."/>
            <person name="Kohler A."/>
            <person name="Krizsan K."/>
            <person name="Balestrini R."/>
            <person name="Da Silva C."/>
            <person name="Montanini B."/>
            <person name="Hainaut M."/>
            <person name="Levati E."/>
            <person name="Barry K.W."/>
            <person name="Belfiori B."/>
            <person name="Cichocki N."/>
            <person name="Clum A."/>
            <person name="Dockter R.B."/>
            <person name="Fauchery L."/>
            <person name="Guy J."/>
            <person name="Iotti M."/>
            <person name="Le Tacon F."/>
            <person name="Lindquist E.A."/>
            <person name="Lipzen A."/>
            <person name="Malagnac F."/>
            <person name="Mello A."/>
            <person name="Molinier V."/>
            <person name="Miyauchi S."/>
            <person name="Poulain J."/>
            <person name="Riccioni C."/>
            <person name="Rubini A."/>
            <person name="Sitrit Y."/>
            <person name="Splivallo R."/>
            <person name="Traeger S."/>
            <person name="Wang M."/>
            <person name="Zifcakova L."/>
            <person name="Wipf D."/>
            <person name="Zambonelli A."/>
            <person name="Paolocci F."/>
            <person name="Nowrousian M."/>
            <person name="Ottonello S."/>
            <person name="Baldrian P."/>
            <person name="Spatafora J.W."/>
            <person name="Henrissat B."/>
            <person name="Nagy L.G."/>
            <person name="Aury J.M."/>
            <person name="Wincker P."/>
            <person name="Grigoriev I.V."/>
            <person name="Bonfante P."/>
            <person name="Martin F.M."/>
        </authorList>
    </citation>
    <scope>NUCLEOTIDE SEQUENCE [LARGE SCALE GENOMIC DNA]</scope>
    <source>
        <strain evidence="13 14">RN42</strain>
    </source>
</reference>
<evidence type="ECO:0000256" key="7">
    <source>
        <dbReference type="ARBA" id="ARBA00023136"/>
    </source>
</evidence>
<evidence type="ECO:0000256" key="2">
    <source>
        <dbReference type="ARBA" id="ARBA00006780"/>
    </source>
</evidence>
<dbReference type="AlphaFoldDB" id="A0A3N4IB97"/>
<dbReference type="EMBL" id="ML119679">
    <property type="protein sequence ID" value="RPA81471.1"/>
    <property type="molecule type" value="Genomic_DNA"/>
</dbReference>
<evidence type="ECO:0000256" key="9">
    <source>
        <dbReference type="ARBA" id="ARBA00025413"/>
    </source>
</evidence>
<keyword evidence="8 11" id="KW-0143">Chaperone</keyword>
<evidence type="ECO:0000256" key="12">
    <source>
        <dbReference type="SAM" id="MobiDB-lite"/>
    </source>
</evidence>
<evidence type="ECO:0000256" key="11">
    <source>
        <dbReference type="RuleBase" id="RU368005"/>
    </source>
</evidence>
<accession>A0A3N4IB97</accession>
<evidence type="ECO:0000256" key="4">
    <source>
        <dbReference type="ARBA" id="ARBA00022792"/>
    </source>
</evidence>
<feature type="region of interest" description="Disordered" evidence="12">
    <location>
        <begin position="82"/>
        <end position="114"/>
    </location>
</feature>
<dbReference type="InterPro" id="IPR012420">
    <property type="entry name" value="Cbp4"/>
</dbReference>
<protein>
    <recommendedName>
        <fullName evidence="10 11">Cytochrome b mRNA-processing protein 4</fullName>
    </recommendedName>
</protein>
<keyword evidence="14" id="KW-1185">Reference proteome</keyword>
<evidence type="ECO:0000256" key="6">
    <source>
        <dbReference type="ARBA" id="ARBA00023128"/>
    </source>
</evidence>
<organism evidence="13 14">
    <name type="scientific">Ascobolus immersus RN42</name>
    <dbReference type="NCBI Taxonomy" id="1160509"/>
    <lineage>
        <taxon>Eukaryota</taxon>
        <taxon>Fungi</taxon>
        <taxon>Dikarya</taxon>
        <taxon>Ascomycota</taxon>
        <taxon>Pezizomycotina</taxon>
        <taxon>Pezizomycetes</taxon>
        <taxon>Pezizales</taxon>
        <taxon>Ascobolaceae</taxon>
        <taxon>Ascobolus</taxon>
    </lineage>
</organism>
<dbReference type="Proteomes" id="UP000275078">
    <property type="component" value="Unassembled WGS sequence"/>
</dbReference>
<dbReference type="OrthoDB" id="5576752at2759"/>
<feature type="compositionally biased region" description="Basic and acidic residues" evidence="12">
    <location>
        <begin position="82"/>
        <end position="91"/>
    </location>
</feature>
<evidence type="ECO:0000313" key="14">
    <source>
        <dbReference type="Proteomes" id="UP000275078"/>
    </source>
</evidence>
<comment type="function">
    <text evidence="9 11">Essential for the assembly of ubiquinol-cytochrome c reductase. It has a direct effect on the correct occurrence of the Rieske protein, core 4, core 5 and apocytochrome b.</text>
</comment>
<dbReference type="GO" id="GO:0034551">
    <property type="term" value="P:mitochondrial respiratory chain complex III assembly"/>
    <property type="evidence" value="ECO:0007669"/>
    <property type="project" value="TreeGrafter"/>
</dbReference>
<keyword evidence="4 11" id="KW-0999">Mitochondrion inner membrane</keyword>
<evidence type="ECO:0000256" key="3">
    <source>
        <dbReference type="ARBA" id="ARBA00022692"/>
    </source>
</evidence>
<dbReference type="PANTHER" id="PTHR28202">
    <property type="entry name" value="ASSEMBLY FACTOR CBP4"/>
    <property type="match status" value="1"/>
</dbReference>
<dbReference type="Pfam" id="PF07960">
    <property type="entry name" value="CBP4"/>
    <property type="match status" value="1"/>
</dbReference>
<keyword evidence="7" id="KW-0472">Membrane</keyword>
<proteinExistence type="inferred from homology"/>
<comment type="similarity">
    <text evidence="2 11">Belongs to the CBP4 family.</text>
</comment>